<feature type="transmembrane region" description="Helical" evidence="5">
    <location>
        <begin position="341"/>
        <end position="360"/>
    </location>
</feature>
<evidence type="ECO:0000313" key="7">
    <source>
        <dbReference type="Proteomes" id="UP000051020"/>
    </source>
</evidence>
<accession>A0A837R8I2</accession>
<evidence type="ECO:0000313" key="6">
    <source>
        <dbReference type="EMBL" id="KRK22889.1"/>
    </source>
</evidence>
<evidence type="ECO:0000256" key="4">
    <source>
        <dbReference type="ARBA" id="ARBA00023136"/>
    </source>
</evidence>
<dbReference type="EMBL" id="AZCU01000019">
    <property type="protein sequence ID" value="KRK22889.1"/>
    <property type="molecule type" value="Genomic_DNA"/>
</dbReference>
<dbReference type="GO" id="GO:0016020">
    <property type="term" value="C:membrane"/>
    <property type="evidence" value="ECO:0007669"/>
    <property type="project" value="UniProtKB-SubCell"/>
</dbReference>
<protein>
    <submittedName>
        <fullName evidence="6">Putative membrane protein</fullName>
    </submittedName>
</protein>
<reference evidence="6 7" key="1">
    <citation type="journal article" date="2015" name="Genome Announc.">
        <title>Expanding the biotechnology potential of lactobacilli through comparative genomics of 213 strains and associated genera.</title>
        <authorList>
            <person name="Sun Z."/>
            <person name="Harris H.M."/>
            <person name="McCann A."/>
            <person name="Guo C."/>
            <person name="Argimon S."/>
            <person name="Zhang W."/>
            <person name="Yang X."/>
            <person name="Jeffery I.B."/>
            <person name="Cooney J.C."/>
            <person name="Kagawa T.F."/>
            <person name="Liu W."/>
            <person name="Song Y."/>
            <person name="Salvetti E."/>
            <person name="Wrobel A."/>
            <person name="Rasinkangas P."/>
            <person name="Parkhill J."/>
            <person name="Rea M.C."/>
            <person name="O'Sullivan O."/>
            <person name="Ritari J."/>
            <person name="Douillard F.P."/>
            <person name="Paul Ross R."/>
            <person name="Yang R."/>
            <person name="Briner A.E."/>
            <person name="Felis G.E."/>
            <person name="de Vos W.M."/>
            <person name="Barrangou R."/>
            <person name="Klaenhammer T.R."/>
            <person name="Caufield P.W."/>
            <person name="Cui Y."/>
            <person name="Zhang H."/>
            <person name="O'Toole P.W."/>
        </authorList>
    </citation>
    <scope>NUCLEOTIDE SEQUENCE [LARGE SCALE GENOMIC DNA]</scope>
    <source>
        <strain evidence="6 7">DSM 20314</strain>
    </source>
</reference>
<evidence type="ECO:0000256" key="3">
    <source>
        <dbReference type="ARBA" id="ARBA00022989"/>
    </source>
</evidence>
<feature type="transmembrane region" description="Helical" evidence="5">
    <location>
        <begin position="235"/>
        <end position="256"/>
    </location>
</feature>
<feature type="transmembrane region" description="Helical" evidence="5">
    <location>
        <begin position="399"/>
        <end position="417"/>
    </location>
</feature>
<proteinExistence type="predicted"/>
<keyword evidence="4 5" id="KW-0472">Membrane</keyword>
<dbReference type="AlphaFoldDB" id="A0A837R8I2"/>
<dbReference type="Gene3D" id="3.40.1710.10">
    <property type="entry name" value="abc type-2 transporter like domain"/>
    <property type="match status" value="1"/>
</dbReference>
<dbReference type="InterPro" id="IPR051328">
    <property type="entry name" value="T7SS_ABC-Transporter"/>
</dbReference>
<dbReference type="PANTHER" id="PTHR43077">
    <property type="entry name" value="TRANSPORT PERMEASE YVFS-RELATED"/>
    <property type="match status" value="1"/>
</dbReference>
<sequence length="426" mass="47384">MKMFNVFKRKSIWISMLVAAVLIGLFAFAQVGARSTVKVRHLPLALVVNDNGKNAKNVVKKLRKESHQKNAEIKWVNVTHTSELTKGFASGKYYGAVVIHSGFTQAINQQTDYLKGKIITQKLAALVVKTPMVAETAPFQQQRALANSLTKKTPEQAKISLYVSQGSNMTVANILTTALPKMTDHLNQKISNEYITVANKSGLTLSPQDWSKLQTPIHTTLIKRNKVSTKEISGMAPFLVTIFCWLGSLIASLLNWRDHSKNEQKRTDGRLSLTSVTSQLISGVAIVTAIAVSVYFFTKVCYSVPIHDPKQFLLMIGGISFVFYLLQSAVLDLLGLKGWPLLLIIWIGSMAVITFIPQMLSPFYHNYVYDITPIRFAYDLILNQMYITDASITGSSMLSLLYIGIASVIAMYASTLIKKRKKDRLA</sequence>
<dbReference type="PANTHER" id="PTHR43077:SF5">
    <property type="entry name" value="PHAGE INFECTION PROTEIN"/>
    <property type="match status" value="1"/>
</dbReference>
<gene>
    <name evidence="6" type="ORF">FD24_GL001311</name>
</gene>
<dbReference type="Proteomes" id="UP000051020">
    <property type="component" value="Unassembled WGS sequence"/>
</dbReference>
<evidence type="ECO:0000256" key="1">
    <source>
        <dbReference type="ARBA" id="ARBA00004141"/>
    </source>
</evidence>
<keyword evidence="2 5" id="KW-0812">Transmembrane</keyword>
<comment type="subcellular location">
    <subcellularLocation>
        <location evidence="1">Membrane</location>
        <topology evidence="1">Multi-pass membrane protein</topology>
    </subcellularLocation>
</comment>
<evidence type="ECO:0000256" key="5">
    <source>
        <dbReference type="SAM" id="Phobius"/>
    </source>
</evidence>
<organism evidence="6 7">
    <name type="scientific">Lactiplantibacillus pentosus DSM 20314</name>
    <dbReference type="NCBI Taxonomy" id="1423791"/>
    <lineage>
        <taxon>Bacteria</taxon>
        <taxon>Bacillati</taxon>
        <taxon>Bacillota</taxon>
        <taxon>Bacilli</taxon>
        <taxon>Lactobacillales</taxon>
        <taxon>Lactobacillaceae</taxon>
        <taxon>Lactiplantibacillus</taxon>
    </lineage>
</organism>
<comment type="caution">
    <text evidence="6">The sequence shown here is derived from an EMBL/GenBank/DDBJ whole genome shotgun (WGS) entry which is preliminary data.</text>
</comment>
<evidence type="ECO:0000256" key="2">
    <source>
        <dbReference type="ARBA" id="ARBA00022692"/>
    </source>
</evidence>
<name>A0A837R8I2_LACPE</name>
<feature type="transmembrane region" description="Helical" evidence="5">
    <location>
        <begin position="312"/>
        <end position="334"/>
    </location>
</feature>
<feature type="transmembrane region" description="Helical" evidence="5">
    <location>
        <begin position="276"/>
        <end position="297"/>
    </location>
</feature>
<keyword evidence="3 5" id="KW-1133">Transmembrane helix</keyword>